<evidence type="ECO:0000256" key="1">
    <source>
        <dbReference type="SAM" id="Phobius"/>
    </source>
</evidence>
<keyword evidence="1" id="KW-1133">Transmembrane helix</keyword>
<evidence type="ECO:0000313" key="3">
    <source>
        <dbReference type="Proteomes" id="UP001314170"/>
    </source>
</evidence>
<dbReference type="EMBL" id="CAWUPB010000913">
    <property type="protein sequence ID" value="CAK7329706.1"/>
    <property type="molecule type" value="Genomic_DNA"/>
</dbReference>
<accession>A0AAV1RBH6</accession>
<keyword evidence="1" id="KW-0472">Membrane</keyword>
<dbReference type="PANTHER" id="PTHR42938">
    <property type="entry name" value="FORMATE DEHYDROGENASE 1"/>
    <property type="match status" value="1"/>
</dbReference>
<protein>
    <submittedName>
        <fullName evidence="2">Uncharacterized protein</fullName>
    </submittedName>
</protein>
<keyword evidence="1" id="KW-0812">Transmembrane</keyword>
<dbReference type="AlphaFoldDB" id="A0AAV1RBH6"/>
<gene>
    <name evidence="2" type="ORF">DCAF_LOCUS7462</name>
</gene>
<name>A0AAV1RBH6_9ROSI</name>
<evidence type="ECO:0000313" key="2">
    <source>
        <dbReference type="EMBL" id="CAK7329706.1"/>
    </source>
</evidence>
<dbReference type="GO" id="GO:0004617">
    <property type="term" value="F:phosphoglycerate dehydrogenase activity"/>
    <property type="evidence" value="ECO:0007669"/>
    <property type="project" value="TreeGrafter"/>
</dbReference>
<comment type="caution">
    <text evidence="2">The sequence shown here is derived from an EMBL/GenBank/DDBJ whole genome shotgun (WGS) entry which is preliminary data.</text>
</comment>
<organism evidence="2 3">
    <name type="scientific">Dovyalis caffra</name>
    <dbReference type="NCBI Taxonomy" id="77055"/>
    <lineage>
        <taxon>Eukaryota</taxon>
        <taxon>Viridiplantae</taxon>
        <taxon>Streptophyta</taxon>
        <taxon>Embryophyta</taxon>
        <taxon>Tracheophyta</taxon>
        <taxon>Spermatophyta</taxon>
        <taxon>Magnoliopsida</taxon>
        <taxon>eudicotyledons</taxon>
        <taxon>Gunneridae</taxon>
        <taxon>Pentapetalae</taxon>
        <taxon>rosids</taxon>
        <taxon>fabids</taxon>
        <taxon>Malpighiales</taxon>
        <taxon>Salicaceae</taxon>
        <taxon>Flacourtieae</taxon>
        <taxon>Dovyalis</taxon>
    </lineage>
</organism>
<reference evidence="2 3" key="1">
    <citation type="submission" date="2024-01" db="EMBL/GenBank/DDBJ databases">
        <authorList>
            <person name="Waweru B."/>
        </authorList>
    </citation>
    <scope>NUCLEOTIDE SEQUENCE [LARGE SCALE GENOMIC DNA]</scope>
</reference>
<dbReference type="Proteomes" id="UP001314170">
    <property type="component" value="Unassembled WGS sequence"/>
</dbReference>
<keyword evidence="3" id="KW-1185">Reference proteome</keyword>
<feature type="transmembrane region" description="Helical" evidence="1">
    <location>
        <begin position="458"/>
        <end position="481"/>
    </location>
</feature>
<proteinExistence type="predicted"/>
<dbReference type="PANTHER" id="PTHR42938:SF7">
    <property type="entry name" value="ERYTHRONATE-4-PHOSPHATE DEHYDROGENASE FAMILY PROTEIN"/>
    <property type="match status" value="1"/>
</dbReference>
<sequence length="493" mass="55131">MASFCRSAITASSRSLASRSKTVTQKTLNAKSMSSPFTSTPTPTRTILVTSRVVSVLGSVESLMPLHSAISNARLKSNIAVDSSCWSWLSQAFLSQEALHDRKHGVLFQSIDRQPQIASQFCDEFFYNLVIPIGDTSVPRGLKFDTIGLWRPLRERQRLGLEDTSVQANQGRRFILRRRVDFFMVMENSYETSNGNGPTENGHKVIRHNPYQLRSLPWLDLRLFYVRVSKCEIGDFTPEHLSVNHIPLYPDTLLEVNGVRTSINSDGASTTLRRDRLDKKSEEATFVSTDGIRMTGSVKFEVFDKDVLILSGALEACCCNGFVGESRNHDQRWTMNCESDMTIGTSFLKAKQFVGPDSEMPTIEVYVAGSFSGTPIILTKTLQLGFRKKQIRKGILDSIPEYEATESQDNAPSRIPLELSEYSNHKPENEDYCPLYPATEFMDGEDGEMSWFNAGVRVGVGIGLSICVGIGIGVGLLVRTYQGTTRNFRRRLL</sequence>